<proteinExistence type="predicted"/>
<dbReference type="Pfam" id="PF00535">
    <property type="entry name" value="Glycos_transf_2"/>
    <property type="match status" value="1"/>
</dbReference>
<protein>
    <submittedName>
        <fullName evidence="2">Glycosyltransferase family 2 protein</fullName>
    </submittedName>
</protein>
<feature type="domain" description="Glycosyltransferase 2-like" evidence="1">
    <location>
        <begin position="9"/>
        <end position="125"/>
    </location>
</feature>
<evidence type="ECO:0000313" key="3">
    <source>
        <dbReference type="Proteomes" id="UP000248688"/>
    </source>
</evidence>
<dbReference type="GO" id="GO:0016740">
    <property type="term" value="F:transferase activity"/>
    <property type="evidence" value="ECO:0007669"/>
    <property type="project" value="UniProtKB-KW"/>
</dbReference>
<dbReference type="RefSeq" id="WP_112785620.1">
    <property type="nucleotide sequence ID" value="NZ_CP030041.1"/>
</dbReference>
<sequence>MTNSTKKVSIIIPTYNYGHYIGETIENLKNQSYSVWEAIIVDDGSTDNTEKIVKKSTVGDHRFIYIKIKNKGNAGARNIGLDNASGHFIQFLDADDLLSKDKLHSQLSFQNSLSKSSISYTESYYFNHNDQSKFFPDFFMKGEKWMPNYNNFAYELLDKVLVSNFAVISSPLIPRCFIEKHCIRFNERLNSKVDWLFWIRCLLSGASLHCYIDPKAYALVRRHHQSITINKTTLKYGEVTFRSVLNKTLLDSNISGNLKAKLLKLNSHLKKQLLLNIISDTKIHDYSELRECLSQLGLWTFLNYKLKLLNIRRKSFFS</sequence>
<dbReference type="Gene3D" id="3.90.550.10">
    <property type="entry name" value="Spore Coat Polysaccharide Biosynthesis Protein SpsA, Chain A"/>
    <property type="match status" value="1"/>
</dbReference>
<dbReference type="CDD" id="cd00761">
    <property type="entry name" value="Glyco_tranf_GTA_type"/>
    <property type="match status" value="1"/>
</dbReference>
<name>A0A2Z4INB6_9BACT</name>
<keyword evidence="2" id="KW-0808">Transferase</keyword>
<dbReference type="InterPro" id="IPR050834">
    <property type="entry name" value="Glycosyltransf_2"/>
</dbReference>
<dbReference type="KEGG" id="est:DN752_20045"/>
<dbReference type="InterPro" id="IPR001173">
    <property type="entry name" value="Glyco_trans_2-like"/>
</dbReference>
<gene>
    <name evidence="2" type="ORF">DN752_20045</name>
</gene>
<dbReference type="PANTHER" id="PTHR43685:SF11">
    <property type="entry name" value="GLYCOSYLTRANSFERASE TAGX-RELATED"/>
    <property type="match status" value="1"/>
</dbReference>
<dbReference type="EMBL" id="CP030041">
    <property type="protein sequence ID" value="AWW32247.1"/>
    <property type="molecule type" value="Genomic_DNA"/>
</dbReference>
<dbReference type="InterPro" id="IPR029044">
    <property type="entry name" value="Nucleotide-diphossugar_trans"/>
</dbReference>
<evidence type="ECO:0000313" key="2">
    <source>
        <dbReference type="EMBL" id="AWW32247.1"/>
    </source>
</evidence>
<dbReference type="Proteomes" id="UP000248688">
    <property type="component" value="Chromosome"/>
</dbReference>
<reference evidence="2 3" key="1">
    <citation type="submission" date="2018-06" db="EMBL/GenBank/DDBJ databases">
        <title>Echinicola strongylocentroti sp. nov., isolated from a sea urchin Strongylocentrotus intermedius.</title>
        <authorList>
            <person name="Bae S.S."/>
        </authorList>
    </citation>
    <scope>NUCLEOTIDE SEQUENCE [LARGE SCALE GENOMIC DNA]</scope>
    <source>
        <strain evidence="2 3">MEBiC08714</strain>
    </source>
</reference>
<dbReference type="OrthoDB" id="6307329at2"/>
<dbReference type="SUPFAM" id="SSF53448">
    <property type="entry name" value="Nucleotide-diphospho-sugar transferases"/>
    <property type="match status" value="1"/>
</dbReference>
<accession>A0A2Z4INB6</accession>
<dbReference type="PANTHER" id="PTHR43685">
    <property type="entry name" value="GLYCOSYLTRANSFERASE"/>
    <property type="match status" value="1"/>
</dbReference>
<dbReference type="AlphaFoldDB" id="A0A2Z4INB6"/>
<evidence type="ECO:0000259" key="1">
    <source>
        <dbReference type="Pfam" id="PF00535"/>
    </source>
</evidence>
<organism evidence="2 3">
    <name type="scientific">Echinicola strongylocentroti</name>
    <dbReference type="NCBI Taxonomy" id="1795355"/>
    <lineage>
        <taxon>Bacteria</taxon>
        <taxon>Pseudomonadati</taxon>
        <taxon>Bacteroidota</taxon>
        <taxon>Cytophagia</taxon>
        <taxon>Cytophagales</taxon>
        <taxon>Cyclobacteriaceae</taxon>
        <taxon>Echinicola</taxon>
    </lineage>
</organism>
<keyword evidence="3" id="KW-1185">Reference proteome</keyword>